<keyword evidence="1" id="KW-0472">Membrane</keyword>
<dbReference type="AlphaFoldDB" id="A0LKN0"/>
<dbReference type="KEGG" id="sfu:Sfum_2300"/>
<keyword evidence="4" id="KW-1185">Reference proteome</keyword>
<keyword evidence="1" id="KW-0812">Transmembrane</keyword>
<protein>
    <submittedName>
        <fullName evidence="3">Uncharacterized protein</fullName>
    </submittedName>
</protein>
<evidence type="ECO:0000313" key="4">
    <source>
        <dbReference type="Proteomes" id="UP000001784"/>
    </source>
</evidence>
<evidence type="ECO:0000256" key="2">
    <source>
        <dbReference type="SAM" id="SignalP"/>
    </source>
</evidence>
<accession>A0LKN0</accession>
<reference evidence="3 4" key="1">
    <citation type="submission" date="2006-10" db="EMBL/GenBank/DDBJ databases">
        <title>Complete sequence of Syntrophobacter fumaroxidans MPOB.</title>
        <authorList>
            <consortium name="US DOE Joint Genome Institute"/>
            <person name="Copeland A."/>
            <person name="Lucas S."/>
            <person name="Lapidus A."/>
            <person name="Barry K."/>
            <person name="Detter J.C."/>
            <person name="Glavina del Rio T."/>
            <person name="Hammon N."/>
            <person name="Israni S."/>
            <person name="Pitluck S."/>
            <person name="Goltsman E.G."/>
            <person name="Martinez M."/>
            <person name="Schmutz J."/>
            <person name="Larimer F."/>
            <person name="Land M."/>
            <person name="Hauser L."/>
            <person name="Kyrpides N."/>
            <person name="Kim E."/>
            <person name="Boone D.R."/>
            <person name="Brockman F."/>
            <person name="Culley D."/>
            <person name="Ferry J."/>
            <person name="Gunsalus R."/>
            <person name="McInerney M.J."/>
            <person name="Morrison M."/>
            <person name="Plugge C."/>
            <person name="Rohlin L."/>
            <person name="Scholten J."/>
            <person name="Sieber J."/>
            <person name="Stams A.J.M."/>
            <person name="Worm P."/>
            <person name="Henstra A.M."/>
            <person name="Richardson P."/>
        </authorList>
    </citation>
    <scope>NUCLEOTIDE SEQUENCE [LARGE SCALE GENOMIC DNA]</scope>
    <source>
        <strain evidence="4">DSM 10017 / MPOB</strain>
    </source>
</reference>
<keyword evidence="1" id="KW-1133">Transmembrane helix</keyword>
<dbReference type="Proteomes" id="UP000001784">
    <property type="component" value="Chromosome"/>
</dbReference>
<feature type="signal peptide" evidence="2">
    <location>
        <begin position="1"/>
        <end position="22"/>
    </location>
</feature>
<evidence type="ECO:0000256" key="1">
    <source>
        <dbReference type="SAM" id="Phobius"/>
    </source>
</evidence>
<gene>
    <name evidence="3" type="ordered locus">Sfum_2300</name>
</gene>
<proteinExistence type="predicted"/>
<organism evidence="3 4">
    <name type="scientific">Syntrophobacter fumaroxidans (strain DSM 10017 / MPOB)</name>
    <dbReference type="NCBI Taxonomy" id="335543"/>
    <lineage>
        <taxon>Bacteria</taxon>
        <taxon>Pseudomonadati</taxon>
        <taxon>Thermodesulfobacteriota</taxon>
        <taxon>Syntrophobacteria</taxon>
        <taxon>Syntrophobacterales</taxon>
        <taxon>Syntrophobacteraceae</taxon>
        <taxon>Syntrophobacter</taxon>
    </lineage>
</organism>
<evidence type="ECO:0000313" key="3">
    <source>
        <dbReference type="EMBL" id="ABK17982.1"/>
    </source>
</evidence>
<dbReference type="HOGENOM" id="CLU_2014136_0_0_7"/>
<dbReference type="EMBL" id="CP000478">
    <property type="protein sequence ID" value="ABK17982.1"/>
    <property type="molecule type" value="Genomic_DNA"/>
</dbReference>
<keyword evidence="2" id="KW-0732">Signal</keyword>
<feature type="chain" id="PRO_5002627305" evidence="2">
    <location>
        <begin position="23"/>
        <end position="123"/>
    </location>
</feature>
<sequence precursor="true">MKAVVSLSLAVLFALLPQWGHAAAMNPLFDFGSLYGFMMFLLVIAVIFLICREIVCWYWKINKAMVLLTEIRDSLRGNALSGGRPGGAGAQGLQCPSCGKTDAYYDVYNRLFCPNCKRYVNNP</sequence>
<dbReference type="InParanoid" id="A0LKN0"/>
<name>A0LKN0_SYNFM</name>
<dbReference type="RefSeq" id="WP_011699151.1">
    <property type="nucleotide sequence ID" value="NC_008554.1"/>
</dbReference>
<dbReference type="OrthoDB" id="9256260at2"/>
<dbReference type="eggNOG" id="ENOG5033CK5">
    <property type="taxonomic scope" value="Bacteria"/>
</dbReference>
<feature type="transmembrane region" description="Helical" evidence="1">
    <location>
        <begin position="32"/>
        <end position="51"/>
    </location>
</feature>